<evidence type="ECO:0000313" key="2">
    <source>
        <dbReference type="Proteomes" id="UP000007819"/>
    </source>
</evidence>
<reference evidence="1" key="2">
    <citation type="submission" date="2022-06" db="UniProtKB">
        <authorList>
            <consortium name="EnsemblMetazoa"/>
        </authorList>
    </citation>
    <scope>IDENTIFICATION</scope>
</reference>
<evidence type="ECO:0008006" key="3">
    <source>
        <dbReference type="Google" id="ProtNLM"/>
    </source>
</evidence>
<keyword evidence="2" id="KW-1185">Reference proteome</keyword>
<reference evidence="2" key="1">
    <citation type="submission" date="2010-06" db="EMBL/GenBank/DDBJ databases">
        <authorList>
            <person name="Jiang H."/>
            <person name="Abraham K."/>
            <person name="Ali S."/>
            <person name="Alsbrooks S.L."/>
            <person name="Anim B.N."/>
            <person name="Anosike U.S."/>
            <person name="Attaway T."/>
            <person name="Bandaranaike D.P."/>
            <person name="Battles P.K."/>
            <person name="Bell S.N."/>
            <person name="Bell A.V."/>
            <person name="Beltran B."/>
            <person name="Bickham C."/>
            <person name="Bustamante Y."/>
            <person name="Caleb T."/>
            <person name="Canada A."/>
            <person name="Cardenas V."/>
            <person name="Carter K."/>
            <person name="Chacko J."/>
            <person name="Chandrabose M.N."/>
            <person name="Chavez D."/>
            <person name="Chavez A."/>
            <person name="Chen L."/>
            <person name="Chu H.-S."/>
            <person name="Claassen K.J."/>
            <person name="Cockrell R."/>
            <person name="Collins M."/>
            <person name="Cooper J.A."/>
            <person name="Cree A."/>
            <person name="Curry S.M."/>
            <person name="Da Y."/>
            <person name="Dao M.D."/>
            <person name="Das B."/>
            <person name="Davila M.-L."/>
            <person name="Davy-Carroll L."/>
            <person name="Denson S."/>
            <person name="Dinh H."/>
            <person name="Ebong V.E."/>
            <person name="Edwards J.R."/>
            <person name="Egan A."/>
            <person name="El-Daye J."/>
            <person name="Escobedo L."/>
            <person name="Fernandez S."/>
            <person name="Fernando P.R."/>
            <person name="Flagg N."/>
            <person name="Forbes L.D."/>
            <person name="Fowler R.G."/>
            <person name="Fu Q."/>
            <person name="Gabisi R.A."/>
            <person name="Ganer J."/>
            <person name="Garbino Pronczuk A."/>
            <person name="Garcia R.M."/>
            <person name="Garner T."/>
            <person name="Garrett T.E."/>
            <person name="Gonzalez D.A."/>
            <person name="Hamid H."/>
            <person name="Hawkins E.S."/>
            <person name="Hirani K."/>
            <person name="Hogues M.E."/>
            <person name="Hollins B."/>
            <person name="Hsiao C.-H."/>
            <person name="Jabil R."/>
            <person name="James M.L."/>
            <person name="Jhangiani S.N."/>
            <person name="Johnson B."/>
            <person name="Johnson Q."/>
            <person name="Joshi V."/>
            <person name="Kalu J.B."/>
            <person name="Kam C."/>
            <person name="Kashfia A."/>
            <person name="Keebler J."/>
            <person name="Kisamo H."/>
            <person name="Kovar C.L."/>
            <person name="Lago L.A."/>
            <person name="Lai C.-Y."/>
            <person name="Laidlaw J."/>
            <person name="Lara F."/>
            <person name="Le T.-K."/>
            <person name="Lee S.L."/>
            <person name="Legall F.H."/>
            <person name="Lemon S.J."/>
            <person name="Lewis L.R."/>
            <person name="Li B."/>
            <person name="Liu Y."/>
            <person name="Liu Y.-S."/>
            <person name="Lopez J."/>
            <person name="Lozado R.J."/>
            <person name="Lu J."/>
            <person name="Madu R.C."/>
            <person name="Maheshwari M."/>
            <person name="Maheshwari R."/>
            <person name="Malloy K."/>
            <person name="Martinez E."/>
            <person name="Mathew T."/>
            <person name="Mercado I.C."/>
            <person name="Mercado C."/>
            <person name="Meyer B."/>
            <person name="Montgomery K."/>
            <person name="Morgan M.B."/>
            <person name="Munidasa M."/>
            <person name="Nazareth L.V."/>
            <person name="Nelson J."/>
            <person name="Ng B.M."/>
            <person name="Nguyen N.B."/>
            <person name="Nguyen P.Q."/>
            <person name="Nguyen T."/>
            <person name="Obregon M."/>
            <person name="Okwuonu G.O."/>
            <person name="Onwere C.G."/>
            <person name="Orozco G."/>
            <person name="Parra A."/>
            <person name="Patel S."/>
            <person name="Patil S."/>
            <person name="Perez A."/>
            <person name="Perez Y."/>
            <person name="Pham C."/>
            <person name="Primus E.L."/>
            <person name="Pu L.-L."/>
            <person name="Puazo M."/>
            <person name="Qin X."/>
            <person name="Quiroz J.B."/>
            <person name="Reese J."/>
            <person name="Richards S."/>
            <person name="Rives C.M."/>
            <person name="Robberts R."/>
            <person name="Ruiz S.J."/>
            <person name="Ruiz M.J."/>
            <person name="Santibanez J."/>
            <person name="Schneider B.W."/>
            <person name="Sisson I."/>
            <person name="Smith M."/>
            <person name="Sodergren E."/>
            <person name="Song X.-Z."/>
            <person name="Song B.B."/>
            <person name="Summersgill H."/>
            <person name="Thelus R."/>
            <person name="Thornton R.D."/>
            <person name="Trejos Z.Y."/>
            <person name="Usmani K."/>
            <person name="Vattathil S."/>
            <person name="Villasana D."/>
            <person name="Walker D.L."/>
            <person name="Wang S."/>
            <person name="Wang K."/>
            <person name="White C.S."/>
            <person name="Williams A.C."/>
            <person name="Williamson J."/>
            <person name="Wilson K."/>
            <person name="Woghiren I.O."/>
            <person name="Woodworth J.R."/>
            <person name="Worley K.C."/>
            <person name="Wright R.A."/>
            <person name="Wu W."/>
            <person name="Young L."/>
            <person name="Zhang L."/>
            <person name="Zhang J."/>
            <person name="Zhu Y."/>
            <person name="Muzny D.M."/>
            <person name="Weinstock G."/>
            <person name="Gibbs R.A."/>
        </authorList>
    </citation>
    <scope>NUCLEOTIDE SEQUENCE [LARGE SCALE GENOMIC DNA]</scope>
    <source>
        <strain evidence="2">LSR1</strain>
    </source>
</reference>
<dbReference type="Proteomes" id="UP000007819">
    <property type="component" value="Chromosome A3"/>
</dbReference>
<dbReference type="AlphaFoldDB" id="A0A8R2H468"/>
<dbReference type="EnsemblMetazoa" id="XM_016802176.2">
    <property type="protein sequence ID" value="XP_016657665.1"/>
    <property type="gene ID" value="LOC100160345"/>
</dbReference>
<protein>
    <recommendedName>
        <fullName evidence="3">Glomulin</fullName>
    </recommendedName>
</protein>
<evidence type="ECO:0000313" key="1">
    <source>
        <dbReference type="EnsemblMetazoa" id="XP_016657665.1"/>
    </source>
</evidence>
<name>A0A8R2H468_ACYPI</name>
<gene>
    <name evidence="1" type="primary">100160345</name>
</gene>
<accession>A0A8R2H468</accession>
<sequence>MDVNKEFDDFLSSMENFNINVASEFLSNFNYDTNYSEDVIELLGKGLTNEYFKSRPDYFNFCEEQLLKLANNEEYQVLIFDFLDIIEMDDCKLLSSVLIVVTVLENTKNPNRASLEYLLIGTFNHLFEMDATNLKETLPTIMQLLIKLKKHFLLQQSILYYFARFAFLVLNTNIEPIEYLNLLSNIIYDPFYLLEYEFDEIEEKEEVLYIASFFYLYFKTGIQWGPKIYDRFYVLDKCCNLAMIVYEDNNFGKAFAKLILTKFKNNEIPLHSLNTHHEYFLLEATHSSMYNENLDVRKESMESLMVFIDKLCTDAQYIVFKYVFTKPFDSCIKEQFIVKLKNLIFLNLNSDRDLGWFQGIGLLNIIKLFCNISYKRGFYLQNNKEHILGAISLIYLFTVHDIEKLNMGEEFSNVAKQFVDVIQNVIDNSLEERKIELKNLDDNVCKVKGPEIIIEDNLNLNTKLSNEEKRDLLSQMNTNISLVQANLDLLKSVIKK</sequence>
<organism evidence="1 2">
    <name type="scientific">Acyrthosiphon pisum</name>
    <name type="common">Pea aphid</name>
    <dbReference type="NCBI Taxonomy" id="7029"/>
    <lineage>
        <taxon>Eukaryota</taxon>
        <taxon>Metazoa</taxon>
        <taxon>Ecdysozoa</taxon>
        <taxon>Arthropoda</taxon>
        <taxon>Hexapoda</taxon>
        <taxon>Insecta</taxon>
        <taxon>Pterygota</taxon>
        <taxon>Neoptera</taxon>
        <taxon>Paraneoptera</taxon>
        <taxon>Hemiptera</taxon>
        <taxon>Sternorrhyncha</taxon>
        <taxon>Aphidomorpha</taxon>
        <taxon>Aphidoidea</taxon>
        <taxon>Aphididae</taxon>
        <taxon>Macrosiphini</taxon>
        <taxon>Acyrthosiphon</taxon>
    </lineage>
</organism>
<dbReference type="OrthoDB" id="619536at2759"/>
<proteinExistence type="predicted"/>